<reference evidence="4" key="1">
    <citation type="journal article" date="2023" name="Front. Mar. Sci.">
        <title>Tracing the invertebrate herpesviruses in the global sequence datasets.</title>
        <authorList>
            <person name="Rosani U."/>
            <person name="Gaia M."/>
            <person name="Delmont T.O."/>
            <person name="Krupovic M."/>
        </authorList>
    </citation>
    <scope>NUCLEOTIDE SEQUENCE</scope>
    <source>
        <strain evidence="4">MalacoHV4/Med/2018 155</strain>
    </source>
</reference>
<dbReference type="Pfam" id="PF13920">
    <property type="entry name" value="zf-C3HC4_3"/>
    <property type="match status" value="1"/>
</dbReference>
<accession>A0AA48P7M6</accession>
<dbReference type="GO" id="GO:0008270">
    <property type="term" value="F:zinc ion binding"/>
    <property type="evidence" value="ECO:0007669"/>
    <property type="project" value="UniProtKB-KW"/>
</dbReference>
<dbReference type="EMBL" id="BK063062">
    <property type="protein sequence ID" value="DBA11618.1"/>
    <property type="molecule type" value="Genomic_DNA"/>
</dbReference>
<organism evidence="4">
    <name type="scientific">Malaco herpesvirus 4</name>
    <dbReference type="NCBI Taxonomy" id="3031800"/>
    <lineage>
        <taxon>Viruses</taxon>
        <taxon>Duplodnaviria</taxon>
        <taxon>Heunggongvirae</taxon>
        <taxon>Peploviricota</taxon>
        <taxon>Herviviricetes</taxon>
        <taxon>Herpesvirales</taxon>
        <taxon>Malacoherpesviridae</taxon>
    </lineage>
</organism>
<dbReference type="Gene3D" id="3.30.40.10">
    <property type="entry name" value="Zinc/RING finger domain, C3HC4 (zinc finger)"/>
    <property type="match status" value="1"/>
</dbReference>
<name>A0AA48P7M6_9VIRU</name>
<feature type="domain" description="RING-type" evidence="3">
    <location>
        <begin position="524"/>
        <end position="563"/>
    </location>
</feature>
<keyword evidence="1" id="KW-0479">Metal-binding</keyword>
<protein>
    <submittedName>
        <fullName evidence="4">IAP</fullName>
    </submittedName>
</protein>
<sequence length="577" mass="64551">MESHRKPLRANDAILNHYACCQLLHGMRNTDVAWYCRHVNVPAEIIPTSVAGLIVLLRNHNIFTYGSVTYILGMAPHLRNVRNIISTIGLNEARHRDNDMKSNEVSADAKEQLFYGYKGYIYKSPRVNPGRNTLLNVQALRHLFIFGKNLERECEIGFKKLYDIYVTTTRSARTITDVRGHLDMKYILQRWAMMDRLSFEYAHVVLTNLGYQNAANTLKLIFELRDPWPIPPYPMTYYVLYVTSVHRAYTNNGNNSYIDEMSTCNHLSNIAQLIGPFLETNTVCPPGDLSSQFIQPGTSYQPTYSPSYNVRVQEPIHAGETSRSYQPNISPDEIGSFTQNNSVDIPVGPASRQPWPIQSSTSYQPTYRLSTDMGAQEPRFAGETSVWPQSSTSAQQTGTFPQTNMVEAPAGLGLRQPRFIQPNTSYQPSFTSTTVVRPNTSTNNPTIPTSTVDNNNNDNTTDNISPVATASNKIVAKTRKRPIPKIENVAGITVKNMARGGCYIRVGGKVKKVTSTKESGTAACVICHELLPTMMYLPCTHACCCTACDETNSRWTEKCPQCRAVIDARIPVYVSTT</sequence>
<dbReference type="SUPFAM" id="SSF57850">
    <property type="entry name" value="RING/U-box"/>
    <property type="match status" value="1"/>
</dbReference>
<feature type="region of interest" description="Disordered" evidence="2">
    <location>
        <begin position="425"/>
        <end position="465"/>
    </location>
</feature>
<proteinExistence type="predicted"/>
<keyword evidence="1" id="KW-0863">Zinc-finger</keyword>
<keyword evidence="1" id="KW-0862">Zinc</keyword>
<dbReference type="PROSITE" id="PS50089">
    <property type="entry name" value="ZF_RING_2"/>
    <property type="match status" value="1"/>
</dbReference>
<evidence type="ECO:0000256" key="2">
    <source>
        <dbReference type="SAM" id="MobiDB-lite"/>
    </source>
</evidence>
<dbReference type="InterPro" id="IPR013083">
    <property type="entry name" value="Znf_RING/FYVE/PHD"/>
</dbReference>
<feature type="compositionally biased region" description="Polar residues" evidence="2">
    <location>
        <begin position="425"/>
        <end position="437"/>
    </location>
</feature>
<evidence type="ECO:0000313" key="4">
    <source>
        <dbReference type="EMBL" id="DBA11618.1"/>
    </source>
</evidence>
<reference evidence="4" key="2">
    <citation type="submission" date="2023-01" db="EMBL/GenBank/DDBJ databases">
        <authorList>
            <person name="Rosani U."/>
            <person name="Delmont T.O."/>
            <person name="Gaia M."/>
            <person name="Krupovic M."/>
        </authorList>
    </citation>
    <scope>NUCLEOTIDE SEQUENCE</scope>
    <source>
        <strain evidence="4">MalacoHV4/Med/2018 155</strain>
    </source>
</reference>
<dbReference type="InterPro" id="IPR001841">
    <property type="entry name" value="Znf_RING"/>
</dbReference>
<evidence type="ECO:0000256" key="1">
    <source>
        <dbReference type="PROSITE-ProRule" id="PRU00175"/>
    </source>
</evidence>
<feature type="compositionally biased region" description="Low complexity" evidence="2">
    <location>
        <begin position="438"/>
        <end position="463"/>
    </location>
</feature>
<evidence type="ECO:0000259" key="3">
    <source>
        <dbReference type="PROSITE" id="PS50089"/>
    </source>
</evidence>